<dbReference type="InterPro" id="IPR008884">
    <property type="entry name" value="TylF_MeTrfase"/>
</dbReference>
<dbReference type="AlphaFoldDB" id="A0A1N6NUR6"/>
<keyword evidence="1" id="KW-0489">Methyltransferase</keyword>
<dbReference type="Gene3D" id="3.40.50.150">
    <property type="entry name" value="Vaccinia Virus protein VP39"/>
    <property type="match status" value="1"/>
</dbReference>
<keyword evidence="1" id="KW-0808">Transferase</keyword>
<dbReference type="EMBL" id="FTMP01000001">
    <property type="protein sequence ID" value="SIP95878.1"/>
    <property type="molecule type" value="Genomic_DNA"/>
</dbReference>
<dbReference type="InterPro" id="IPR029063">
    <property type="entry name" value="SAM-dependent_MTases_sf"/>
</dbReference>
<dbReference type="GO" id="GO:0008168">
    <property type="term" value="F:methyltransferase activity"/>
    <property type="evidence" value="ECO:0007669"/>
    <property type="project" value="UniProtKB-KW"/>
</dbReference>
<evidence type="ECO:0000313" key="2">
    <source>
        <dbReference type="Proteomes" id="UP000185841"/>
    </source>
</evidence>
<proteinExistence type="predicted"/>
<sequence length="245" mass="27185">MLTTLDKIRLAYWRLRVRWHLQRNDVHGALARAWLYTSATQLGGDYYEFGVYRGSSLASSWLAFRHSRRLSGRADLPFEQSGGVAEYLANRPVFHGFDTFAGMPDNREGQDSLAAGTYFAPIELAAARCRAVGLEAPDLRLIKGLFADNAAAIGDRPAAVVHLDCDLYASTRDALNLIRPRLAQGTVLLCDDYDLFQADNTKGQRRALREFSEATGIMLETWFAYGAASRAFLCHLPVESPVHAA</sequence>
<dbReference type="Pfam" id="PF05711">
    <property type="entry name" value="TylF"/>
    <property type="match status" value="1"/>
</dbReference>
<dbReference type="Proteomes" id="UP000185841">
    <property type="component" value="Unassembled WGS sequence"/>
</dbReference>
<protein>
    <submittedName>
        <fullName evidence="1">Macrocin-O-methyltransferase (TylF)</fullName>
    </submittedName>
</protein>
<evidence type="ECO:0000313" key="1">
    <source>
        <dbReference type="EMBL" id="SIP95878.1"/>
    </source>
</evidence>
<name>A0A1N6NUR6_AQUAC</name>
<dbReference type="PANTHER" id="PTHR40036">
    <property type="entry name" value="MACROCIN O-METHYLTRANSFERASE"/>
    <property type="match status" value="1"/>
</dbReference>
<accession>A0A1N6NUR6</accession>
<dbReference type="RefSeq" id="WP_076423889.1">
    <property type="nucleotide sequence ID" value="NZ_FTMP01000001.1"/>
</dbReference>
<reference evidence="1 2" key="1">
    <citation type="submission" date="2017-01" db="EMBL/GenBank/DDBJ databases">
        <authorList>
            <person name="Mah S.A."/>
            <person name="Swanson W.J."/>
            <person name="Moy G.W."/>
            <person name="Vacquier V.D."/>
        </authorList>
    </citation>
    <scope>NUCLEOTIDE SEQUENCE [LARGE SCALE GENOMIC DNA]</scope>
    <source>
        <strain evidence="1 2">RU36E</strain>
    </source>
</reference>
<organism evidence="1 2">
    <name type="scientific">Aquipseudomonas alcaligenes</name>
    <name type="common">Pseudomonas alcaligenes</name>
    <dbReference type="NCBI Taxonomy" id="43263"/>
    <lineage>
        <taxon>Bacteria</taxon>
        <taxon>Pseudomonadati</taxon>
        <taxon>Pseudomonadota</taxon>
        <taxon>Gammaproteobacteria</taxon>
        <taxon>Pseudomonadales</taxon>
        <taxon>Pseudomonadaceae</taxon>
        <taxon>Aquipseudomonas</taxon>
    </lineage>
</organism>
<dbReference type="PANTHER" id="PTHR40036:SF1">
    <property type="entry name" value="MACROCIN O-METHYLTRANSFERASE"/>
    <property type="match status" value="1"/>
</dbReference>
<gene>
    <name evidence="1" type="ORF">SAMN05878282_101560</name>
</gene>
<dbReference type="GO" id="GO:0032259">
    <property type="term" value="P:methylation"/>
    <property type="evidence" value="ECO:0007669"/>
    <property type="project" value="UniProtKB-KW"/>
</dbReference>